<accession>A0ABD6EJL8</accession>
<comment type="caution">
    <text evidence="1">The sequence shown here is derived from an EMBL/GenBank/DDBJ whole genome shotgun (WGS) entry which is preliminary data.</text>
</comment>
<dbReference type="AlphaFoldDB" id="A0ABD6EJL8"/>
<proteinExistence type="predicted"/>
<keyword evidence="2" id="KW-1185">Reference proteome</keyword>
<gene>
    <name evidence="1" type="ORF">AB6A40_006150</name>
</gene>
<evidence type="ECO:0008006" key="3">
    <source>
        <dbReference type="Google" id="ProtNLM"/>
    </source>
</evidence>
<organism evidence="1 2">
    <name type="scientific">Gnathostoma spinigerum</name>
    <dbReference type="NCBI Taxonomy" id="75299"/>
    <lineage>
        <taxon>Eukaryota</taxon>
        <taxon>Metazoa</taxon>
        <taxon>Ecdysozoa</taxon>
        <taxon>Nematoda</taxon>
        <taxon>Chromadorea</taxon>
        <taxon>Rhabditida</taxon>
        <taxon>Spirurina</taxon>
        <taxon>Gnathostomatomorpha</taxon>
        <taxon>Gnathostomatoidea</taxon>
        <taxon>Gnathostomatidae</taxon>
        <taxon>Gnathostoma</taxon>
    </lineage>
</organism>
<evidence type="ECO:0000313" key="1">
    <source>
        <dbReference type="EMBL" id="MFH4979441.1"/>
    </source>
</evidence>
<sequence>MSRMESKWKEMEKTVAILPRQIVEDAWKAVVGRRSLETDVSGLSKEQLMALSRFLEFAENLQRSDDLHQSFISIPFAAEHGRKVSKVKWKVEVPEDGLWFEKSLKAKVVFTIKEHTIQMSLDQLAKLRYEVSRSMKEMQKYL</sequence>
<protein>
    <recommendedName>
        <fullName evidence="3">COMM domain-containing protein</fullName>
    </recommendedName>
</protein>
<reference evidence="1 2" key="1">
    <citation type="submission" date="2024-08" db="EMBL/GenBank/DDBJ databases">
        <title>Gnathostoma spinigerum genome.</title>
        <authorList>
            <person name="Gonzalez-Bertolin B."/>
            <person name="Monzon S."/>
            <person name="Zaballos A."/>
            <person name="Jimenez P."/>
            <person name="Dekumyoy P."/>
            <person name="Varona S."/>
            <person name="Cuesta I."/>
            <person name="Sumanam S."/>
            <person name="Adisakwattana P."/>
            <person name="Gasser R.B."/>
            <person name="Hernandez-Gonzalez A."/>
            <person name="Young N.D."/>
            <person name="Perteguer M.J."/>
        </authorList>
    </citation>
    <scope>NUCLEOTIDE SEQUENCE [LARGE SCALE GENOMIC DNA]</scope>
    <source>
        <strain evidence="1">AL3</strain>
        <tissue evidence="1">Liver</tissue>
    </source>
</reference>
<name>A0ABD6EJL8_9BILA</name>
<dbReference type="Proteomes" id="UP001608902">
    <property type="component" value="Unassembled WGS sequence"/>
</dbReference>
<dbReference type="EMBL" id="JBGFUD010004199">
    <property type="protein sequence ID" value="MFH4979441.1"/>
    <property type="molecule type" value="Genomic_DNA"/>
</dbReference>
<evidence type="ECO:0000313" key="2">
    <source>
        <dbReference type="Proteomes" id="UP001608902"/>
    </source>
</evidence>